<dbReference type="GO" id="GO:0006351">
    <property type="term" value="P:DNA-templated transcription"/>
    <property type="evidence" value="ECO:0007669"/>
    <property type="project" value="InterPro"/>
</dbReference>
<dbReference type="GO" id="GO:0032549">
    <property type="term" value="F:ribonucleoside binding"/>
    <property type="evidence" value="ECO:0007669"/>
    <property type="project" value="InterPro"/>
</dbReference>
<evidence type="ECO:0000256" key="1">
    <source>
        <dbReference type="ARBA" id="ARBA00006835"/>
    </source>
</evidence>
<sequence length="311" mass="35730">MKQPPASYLYHQQQQEEMEEAVAVTVGMEVDDADPIEILSDFDRQQPPVDADFFNSFDDQDLASRHLLFLLVLSWFVEPAPPATNSSGIHFRGTAAHLFRVGFSQIRRLRSFIHPLNHHFGTPTDDHATIEDDEITQDDRLSAYFEENSLMRQQLDSFDKRLNINLCLVSCGLVKNLALMVHITVGFVVHSLLKFLEELCTESFEESTKIFVNGCWVGIHRDPDFLVNILRQFRKQNDPSSELGIIQGIRLKELRLYTDSGHCSRPLFIVENQRLLIKKKDILALQQRGLVSERQNPVESYSVTYTHCDIL</sequence>
<dbReference type="EC" id="2.7.7.6" evidence="2"/>
<dbReference type="InterPro" id="IPR007646">
    <property type="entry name" value="RNA_pol_Rpb2_4"/>
</dbReference>
<accession>A0A9E7G931</accession>
<comment type="similarity">
    <text evidence="1">Belongs to the RNA polymerase beta chain family.</text>
</comment>
<proteinExistence type="inferred from homology"/>
<dbReference type="PANTHER" id="PTHR20856">
    <property type="entry name" value="DNA-DIRECTED RNA POLYMERASE I SUBUNIT 2"/>
    <property type="match status" value="1"/>
</dbReference>
<evidence type="ECO:0000256" key="2">
    <source>
        <dbReference type="ARBA" id="ARBA00012418"/>
    </source>
</evidence>
<dbReference type="Proteomes" id="UP001055439">
    <property type="component" value="Chromosome 6"/>
</dbReference>
<keyword evidence="3 8" id="KW-0240">DNA-directed RNA polymerase</keyword>
<dbReference type="Gene3D" id="3.90.1070.20">
    <property type="match status" value="1"/>
</dbReference>
<dbReference type="Pfam" id="PF04566">
    <property type="entry name" value="RNA_pol_Rpb2_4"/>
    <property type="match status" value="1"/>
</dbReference>
<keyword evidence="6" id="KW-0804">Transcription</keyword>
<evidence type="ECO:0000256" key="5">
    <source>
        <dbReference type="ARBA" id="ARBA00022695"/>
    </source>
</evidence>
<dbReference type="SUPFAM" id="SSF64484">
    <property type="entry name" value="beta and beta-prime subunits of DNA dependent RNA-polymerase"/>
    <property type="match status" value="1"/>
</dbReference>
<feature type="domain" description="RNA polymerase Rpb2" evidence="7">
    <location>
        <begin position="210"/>
        <end position="271"/>
    </location>
</feature>
<evidence type="ECO:0000313" key="9">
    <source>
        <dbReference type="Proteomes" id="UP001055439"/>
    </source>
</evidence>
<reference evidence="8" key="1">
    <citation type="submission" date="2022-05" db="EMBL/GenBank/DDBJ databases">
        <title>The Musa troglodytarum L. genome provides insights into the mechanism of non-climacteric behaviour and enrichment of carotenoids.</title>
        <authorList>
            <person name="Wang J."/>
        </authorList>
    </citation>
    <scope>NUCLEOTIDE SEQUENCE</scope>
    <source>
        <tissue evidence="8">Leaf</tissue>
    </source>
</reference>
<dbReference type="GO" id="GO:0000428">
    <property type="term" value="C:DNA-directed RNA polymerase complex"/>
    <property type="evidence" value="ECO:0007669"/>
    <property type="project" value="UniProtKB-KW"/>
</dbReference>
<evidence type="ECO:0000256" key="6">
    <source>
        <dbReference type="ARBA" id="ARBA00023163"/>
    </source>
</evidence>
<evidence type="ECO:0000313" key="8">
    <source>
        <dbReference type="EMBL" id="URE10601.1"/>
    </source>
</evidence>
<dbReference type="InterPro" id="IPR015712">
    <property type="entry name" value="DNA-dir_RNA_pol_su2"/>
</dbReference>
<dbReference type="EMBL" id="CP097508">
    <property type="protein sequence ID" value="URE10601.1"/>
    <property type="molecule type" value="Genomic_DNA"/>
</dbReference>
<dbReference type="GO" id="GO:0003677">
    <property type="term" value="F:DNA binding"/>
    <property type="evidence" value="ECO:0007669"/>
    <property type="project" value="InterPro"/>
</dbReference>
<keyword evidence="5" id="KW-0548">Nucleotidyltransferase</keyword>
<dbReference type="OrthoDB" id="1726124at2759"/>
<protein>
    <recommendedName>
        <fullName evidence="2">DNA-directed RNA polymerase</fullName>
        <ecNumber evidence="2">2.7.7.6</ecNumber>
    </recommendedName>
</protein>
<evidence type="ECO:0000256" key="4">
    <source>
        <dbReference type="ARBA" id="ARBA00022679"/>
    </source>
</evidence>
<evidence type="ECO:0000259" key="7">
    <source>
        <dbReference type="Pfam" id="PF04566"/>
    </source>
</evidence>
<keyword evidence="4" id="KW-0808">Transferase</keyword>
<name>A0A9E7G931_9LILI</name>
<dbReference type="GO" id="GO:0003899">
    <property type="term" value="F:DNA-directed RNA polymerase activity"/>
    <property type="evidence" value="ECO:0007669"/>
    <property type="project" value="UniProtKB-EC"/>
</dbReference>
<gene>
    <name evidence="8" type="ORF">MUK42_33854</name>
</gene>
<organism evidence="8 9">
    <name type="scientific">Musa troglodytarum</name>
    <name type="common">fe'i banana</name>
    <dbReference type="NCBI Taxonomy" id="320322"/>
    <lineage>
        <taxon>Eukaryota</taxon>
        <taxon>Viridiplantae</taxon>
        <taxon>Streptophyta</taxon>
        <taxon>Embryophyta</taxon>
        <taxon>Tracheophyta</taxon>
        <taxon>Spermatophyta</taxon>
        <taxon>Magnoliopsida</taxon>
        <taxon>Liliopsida</taxon>
        <taxon>Zingiberales</taxon>
        <taxon>Musaceae</taxon>
        <taxon>Musa</taxon>
    </lineage>
</organism>
<evidence type="ECO:0000256" key="3">
    <source>
        <dbReference type="ARBA" id="ARBA00022478"/>
    </source>
</evidence>
<keyword evidence="9" id="KW-1185">Reference proteome</keyword>
<dbReference type="AlphaFoldDB" id="A0A9E7G931"/>